<dbReference type="AlphaFoldDB" id="A0A2P5EGK0"/>
<proteinExistence type="predicted"/>
<reference evidence="2" key="1">
    <citation type="submission" date="2016-06" db="EMBL/GenBank/DDBJ databases">
        <title>Parallel loss of symbiosis genes in relatives of nitrogen-fixing non-legume Parasponia.</title>
        <authorList>
            <person name="Van Velzen R."/>
            <person name="Holmer R."/>
            <person name="Bu F."/>
            <person name="Rutten L."/>
            <person name="Van Zeijl A."/>
            <person name="Liu W."/>
            <person name="Santuari L."/>
            <person name="Cao Q."/>
            <person name="Sharma T."/>
            <person name="Shen D."/>
            <person name="Roswanjaya Y."/>
            <person name="Wardhani T."/>
            <person name="Kalhor M.S."/>
            <person name="Jansen J."/>
            <person name="Van den Hoogen J."/>
            <person name="Gungor B."/>
            <person name="Hartog M."/>
            <person name="Hontelez J."/>
            <person name="Verver J."/>
            <person name="Yang W.-C."/>
            <person name="Schijlen E."/>
            <person name="Repin R."/>
            <person name="Schilthuizen M."/>
            <person name="Schranz E."/>
            <person name="Heidstra R."/>
            <person name="Miyata K."/>
            <person name="Fedorova E."/>
            <person name="Kohlen W."/>
            <person name="Bisseling T."/>
            <person name="Smit S."/>
            <person name="Geurts R."/>
        </authorList>
    </citation>
    <scope>NUCLEOTIDE SEQUENCE [LARGE SCALE GENOMIC DNA]</scope>
    <source>
        <strain evidence="2">cv. RG33-2</strain>
    </source>
</reference>
<accession>A0A2P5EGK0</accession>
<keyword evidence="2" id="KW-1185">Reference proteome</keyword>
<protein>
    <submittedName>
        <fullName evidence="1">Uncharacterized protein</fullName>
    </submittedName>
</protein>
<sequence>MKDWGQEGTSSAALVSARGIVTSPLLLNRTKIDDQRVSEAQKVIKNQRDKQRSGNMLVLQVSAKKFNEQSDFLLIANPANTYQPTPAVLIPPWAYANWALAQNARPSL</sequence>
<dbReference type="EMBL" id="JXTC01000159">
    <property type="protein sequence ID" value="PON84614.1"/>
    <property type="molecule type" value="Genomic_DNA"/>
</dbReference>
<name>A0A2P5EGK0_TREOI</name>
<evidence type="ECO:0000313" key="2">
    <source>
        <dbReference type="Proteomes" id="UP000237000"/>
    </source>
</evidence>
<dbReference type="InParanoid" id="A0A2P5EGK0"/>
<organism evidence="1 2">
    <name type="scientific">Trema orientale</name>
    <name type="common">Charcoal tree</name>
    <name type="synonym">Celtis orientalis</name>
    <dbReference type="NCBI Taxonomy" id="63057"/>
    <lineage>
        <taxon>Eukaryota</taxon>
        <taxon>Viridiplantae</taxon>
        <taxon>Streptophyta</taxon>
        <taxon>Embryophyta</taxon>
        <taxon>Tracheophyta</taxon>
        <taxon>Spermatophyta</taxon>
        <taxon>Magnoliopsida</taxon>
        <taxon>eudicotyledons</taxon>
        <taxon>Gunneridae</taxon>
        <taxon>Pentapetalae</taxon>
        <taxon>rosids</taxon>
        <taxon>fabids</taxon>
        <taxon>Rosales</taxon>
        <taxon>Cannabaceae</taxon>
        <taxon>Trema</taxon>
    </lineage>
</organism>
<evidence type="ECO:0000313" key="1">
    <source>
        <dbReference type="EMBL" id="PON84614.1"/>
    </source>
</evidence>
<gene>
    <name evidence="1" type="ORF">TorRG33x02_195530</name>
</gene>
<comment type="caution">
    <text evidence="1">The sequence shown here is derived from an EMBL/GenBank/DDBJ whole genome shotgun (WGS) entry which is preliminary data.</text>
</comment>
<dbReference type="Proteomes" id="UP000237000">
    <property type="component" value="Unassembled WGS sequence"/>
</dbReference>